<dbReference type="PROSITE" id="PS00211">
    <property type="entry name" value="ABC_TRANSPORTER_1"/>
    <property type="match status" value="1"/>
</dbReference>
<evidence type="ECO:0000259" key="12">
    <source>
        <dbReference type="PROSITE" id="PS50929"/>
    </source>
</evidence>
<evidence type="ECO:0000313" key="13">
    <source>
        <dbReference type="EMBL" id="PPQ84129.1"/>
    </source>
</evidence>
<accession>A0A409X091</accession>
<feature type="transmembrane region" description="Helical" evidence="10">
    <location>
        <begin position="1085"/>
        <end position="1104"/>
    </location>
</feature>
<evidence type="ECO:0000256" key="5">
    <source>
        <dbReference type="ARBA" id="ARBA00022741"/>
    </source>
</evidence>
<dbReference type="InParanoid" id="A0A409X091"/>
<dbReference type="FunFam" id="3.40.50.300:FF:001354">
    <property type="entry name" value="ATP-binding cassette (ABC) transporter, putative"/>
    <property type="match status" value="1"/>
</dbReference>
<dbReference type="Pfam" id="PF00664">
    <property type="entry name" value="ABC_membrane"/>
    <property type="match status" value="2"/>
</dbReference>
<dbReference type="CDD" id="cd03244">
    <property type="entry name" value="ABCC_MRP_domain2"/>
    <property type="match status" value="1"/>
</dbReference>
<dbReference type="SUPFAM" id="SSF52540">
    <property type="entry name" value="P-loop containing nucleoside triphosphate hydrolases"/>
    <property type="match status" value="2"/>
</dbReference>
<dbReference type="GO" id="GO:0005524">
    <property type="term" value="F:ATP binding"/>
    <property type="evidence" value="ECO:0007669"/>
    <property type="project" value="UniProtKB-KW"/>
</dbReference>
<dbReference type="PANTHER" id="PTHR24223:SF353">
    <property type="entry name" value="ABC TRANSPORTER ATP-BINDING PROTEIN_PERMEASE VMR1-RELATED"/>
    <property type="match status" value="1"/>
</dbReference>
<dbReference type="STRING" id="93625.A0A409X091"/>
<evidence type="ECO:0000256" key="3">
    <source>
        <dbReference type="ARBA" id="ARBA00022692"/>
    </source>
</evidence>
<organism evidence="13 14">
    <name type="scientific">Psilocybe cyanescens</name>
    <dbReference type="NCBI Taxonomy" id="93625"/>
    <lineage>
        <taxon>Eukaryota</taxon>
        <taxon>Fungi</taxon>
        <taxon>Dikarya</taxon>
        <taxon>Basidiomycota</taxon>
        <taxon>Agaricomycotina</taxon>
        <taxon>Agaricomycetes</taxon>
        <taxon>Agaricomycetidae</taxon>
        <taxon>Agaricales</taxon>
        <taxon>Agaricineae</taxon>
        <taxon>Strophariaceae</taxon>
        <taxon>Psilocybe</taxon>
    </lineage>
</organism>
<evidence type="ECO:0000313" key="14">
    <source>
        <dbReference type="Proteomes" id="UP000283269"/>
    </source>
</evidence>
<keyword evidence="3 10" id="KW-0812">Transmembrane</keyword>
<comment type="caution">
    <text evidence="13">The sequence shown here is derived from an EMBL/GenBank/DDBJ whole genome shotgun (WGS) entry which is preliminary data.</text>
</comment>
<proteinExistence type="predicted"/>
<evidence type="ECO:0000256" key="10">
    <source>
        <dbReference type="SAM" id="Phobius"/>
    </source>
</evidence>
<feature type="transmembrane region" description="Helical" evidence="10">
    <location>
        <begin position="897"/>
        <end position="919"/>
    </location>
</feature>
<keyword evidence="7 10" id="KW-1133">Transmembrane helix</keyword>
<feature type="transmembrane region" description="Helical" evidence="10">
    <location>
        <begin position="315"/>
        <end position="337"/>
    </location>
</feature>
<dbReference type="FunFam" id="1.20.1560.10:FF:000013">
    <property type="entry name" value="ABC transporter C family member 2"/>
    <property type="match status" value="1"/>
</dbReference>
<evidence type="ECO:0000256" key="4">
    <source>
        <dbReference type="ARBA" id="ARBA00022737"/>
    </source>
</evidence>
<dbReference type="PROSITE" id="PS50929">
    <property type="entry name" value="ABC_TM1F"/>
    <property type="match status" value="2"/>
</dbReference>
<dbReference type="InterPro" id="IPR036640">
    <property type="entry name" value="ABC1_TM_sf"/>
</dbReference>
<dbReference type="Gene3D" id="3.40.50.300">
    <property type="entry name" value="P-loop containing nucleotide triphosphate hydrolases"/>
    <property type="match status" value="2"/>
</dbReference>
<evidence type="ECO:0000259" key="11">
    <source>
        <dbReference type="PROSITE" id="PS50893"/>
    </source>
</evidence>
<dbReference type="CDD" id="cd18604">
    <property type="entry name" value="ABC_6TM_VMR1_D2_like"/>
    <property type="match status" value="1"/>
</dbReference>
<evidence type="ECO:0000256" key="6">
    <source>
        <dbReference type="ARBA" id="ARBA00022840"/>
    </source>
</evidence>
<keyword evidence="2" id="KW-0813">Transport</keyword>
<feature type="transmembrane region" description="Helical" evidence="10">
    <location>
        <begin position="103"/>
        <end position="123"/>
    </location>
</feature>
<dbReference type="OrthoDB" id="6500128at2759"/>
<name>A0A409X091_PSICY</name>
<feature type="transmembrane region" description="Helical" evidence="10">
    <location>
        <begin position="343"/>
        <end position="366"/>
    </location>
</feature>
<reference evidence="13 14" key="1">
    <citation type="journal article" date="2018" name="Evol. Lett.">
        <title>Horizontal gene cluster transfer increased hallucinogenic mushroom diversity.</title>
        <authorList>
            <person name="Reynolds H.T."/>
            <person name="Vijayakumar V."/>
            <person name="Gluck-Thaler E."/>
            <person name="Korotkin H.B."/>
            <person name="Matheny P.B."/>
            <person name="Slot J.C."/>
        </authorList>
    </citation>
    <scope>NUCLEOTIDE SEQUENCE [LARGE SCALE GENOMIC DNA]</scope>
    <source>
        <strain evidence="13 14">2631</strain>
    </source>
</reference>
<evidence type="ECO:0000256" key="2">
    <source>
        <dbReference type="ARBA" id="ARBA00022448"/>
    </source>
</evidence>
<dbReference type="InterPro" id="IPR017871">
    <property type="entry name" value="ABC_transporter-like_CS"/>
</dbReference>
<dbReference type="GO" id="GO:0140359">
    <property type="term" value="F:ABC-type transporter activity"/>
    <property type="evidence" value="ECO:0007669"/>
    <property type="project" value="InterPro"/>
</dbReference>
<dbReference type="GO" id="GO:0016887">
    <property type="term" value="F:ATP hydrolysis activity"/>
    <property type="evidence" value="ECO:0007669"/>
    <property type="project" value="InterPro"/>
</dbReference>
<feature type="domain" description="ABC transmembrane type-1" evidence="12">
    <location>
        <begin position="862"/>
        <end position="1124"/>
    </location>
</feature>
<comment type="subcellular location">
    <subcellularLocation>
        <location evidence="1">Membrane</location>
        <topology evidence="1">Multi-pass membrane protein</topology>
    </subcellularLocation>
</comment>
<feature type="domain" description="ABC transporter" evidence="11">
    <location>
        <begin position="1171"/>
        <end position="1424"/>
    </location>
</feature>
<gene>
    <name evidence="13" type="ORF">CVT25_003342</name>
</gene>
<dbReference type="InterPro" id="IPR050173">
    <property type="entry name" value="ABC_transporter_C-like"/>
</dbReference>
<dbReference type="SMART" id="SM00382">
    <property type="entry name" value="AAA"/>
    <property type="match status" value="2"/>
</dbReference>
<dbReference type="SUPFAM" id="SSF90123">
    <property type="entry name" value="ABC transporter transmembrane region"/>
    <property type="match status" value="2"/>
</dbReference>
<dbReference type="Pfam" id="PF00005">
    <property type="entry name" value="ABC_tran"/>
    <property type="match status" value="2"/>
</dbReference>
<keyword evidence="6" id="KW-0067">ATP-binding</keyword>
<dbReference type="Gene3D" id="1.20.1560.10">
    <property type="entry name" value="ABC transporter type 1, transmembrane domain"/>
    <property type="match status" value="2"/>
</dbReference>
<dbReference type="CDD" id="cd03250">
    <property type="entry name" value="ABCC_MRP_domain1"/>
    <property type="match status" value="1"/>
</dbReference>
<keyword evidence="9" id="KW-0325">Glycoprotein</keyword>
<feature type="transmembrane region" description="Helical" evidence="10">
    <location>
        <begin position="225"/>
        <end position="247"/>
    </location>
</feature>
<sequence length="1439" mass="159532">MFSIIDRQKNHGPALRHLYVLSSFKVLLMGTVTCLPTQDTTLDGQALFSLAWNIDLACSLAAWIIAVSIPQGPSLHYPPEKIYSSKTLLDSGPFPEENVSDEVAASLFGTLFFTYVANVFRLGTSKKLITMDQLPILPARLRAAVNLAKMQYAVHNIKPPFRRLSRPGSGFQLAYQLLWANLGLIAGVQLMTVVAAIIYYAPILFIQLFLAYLEEDPNRVDKSRGWFYVVGIFIAHVALVLANGQFMSLATNNLRTRLGLQLNTLPYAKTLVRKDTPSSAASDSEKELESSNTGFSSKSEVMTLMTTDIGRARDWARLMMAPIDIVFGLGIGTYMLYNLLGVSAFVGLGIASTLVPLNQLAGTYIVSYQKNVMKARDERVGLTNEFLGAIRMIKFMAWERSFEQRVHTVRAKELKTQKRIFILETLWNSLGNSIPLCFALGSFWHFAVIRKEELTPTIAFTAIVIFGEIRYPLTYLPAFLVQGLQAFVSIQRIEKYLDIAEVESRDERADQNAQDVAFRSATVSWPQSLSAGANSAPTTFSLVDTSVTFPRGEISLVCGRIGSGKTLLLLSLLGEADVLAGEIFCPRSAPDSYNSLAEVGIGEHWIVDGICAYVPQTSWLRNATIKENILFNLPYDAKRYGDVLEACALIPDLKVLEDGDEAEIGEQGINLSGGQKARVSLARAIYSRASILLVDDVLASVDVHTAHHLWNYCFKGKLMRGRTVILVSHHIELCGPDSRLILALEKGRVQYSGSWESFRGSMMMDAILIASDESQGPKKEVKEAVTLETILSEAITQSDDSRVSAIQVETPAESRDVASTSSSIVTEEIRKFNKDETRFEGRISSDVWLLYAKAAGNLWYWALLSIILLLGALSPVWVNGWLKIWTSGEYTSHNALFYISVYAGIVALEINVKILRWVILYYGSIHASKTLYERLLEAVLFANIRFHDTISRGRLLNRFGKDFEAVDNDLPNQLGETLMIALGLVVSIASLTVVGGWPFLLVSIVLLVAIFFISQIFGQVARDLRRLSSTSNSPLFSIYGETISGLSVIRAFGMSTKFLEDMIVCADTNMNPNYWSLGLHRWLSVRFQIAAGSLMGFMALIVFLNPAIDASWAGLALAFASTLSLDLMRWVESEQVMVSLERIKEYSDLPSESPEFIEPRPSAAWPASGSIRCENLTVRYAVELPDVLHGLTFNIQPGEKVGIIGRTGSGKSTLSLALMRFVEAREGRILIDGVDISTIGMTDLRRRLTIVPQDPVLLSGTLRSTLDIFGDYDDAEIFAALQRVNLLRPPGATIPSQDEPEHDASGLSHQDVFANLDTPVSELGDNFSTGEKQLLCLARALLRRSKVLLMDEATASVDYATDEIISKTIREEFADSTILTIAHRLRTVIDYDRIMVMDQGQIVEFDRPGKLIMNEDSMFYKLCKATGDEEFVKLKELAR</sequence>
<keyword evidence="5" id="KW-0547">Nucleotide-binding</keyword>
<evidence type="ECO:0000256" key="1">
    <source>
        <dbReference type="ARBA" id="ARBA00004141"/>
    </source>
</evidence>
<keyword evidence="14" id="KW-1185">Reference proteome</keyword>
<dbReference type="InterPro" id="IPR003439">
    <property type="entry name" value="ABC_transporter-like_ATP-bd"/>
</dbReference>
<evidence type="ECO:0000256" key="9">
    <source>
        <dbReference type="ARBA" id="ARBA00023180"/>
    </source>
</evidence>
<feature type="domain" description="ABC transmembrane type-1" evidence="12">
    <location>
        <begin position="190"/>
        <end position="485"/>
    </location>
</feature>
<evidence type="ECO:0000256" key="8">
    <source>
        <dbReference type="ARBA" id="ARBA00023136"/>
    </source>
</evidence>
<dbReference type="EMBL" id="NHYD01002926">
    <property type="protein sequence ID" value="PPQ84129.1"/>
    <property type="molecule type" value="Genomic_DNA"/>
</dbReference>
<feature type="transmembrane region" description="Helical" evidence="10">
    <location>
        <begin position="182"/>
        <end position="213"/>
    </location>
</feature>
<protein>
    <submittedName>
        <fullName evidence="13">Uncharacterized protein</fullName>
    </submittedName>
</protein>
<feature type="transmembrane region" description="Helical" evidence="10">
    <location>
        <begin position="977"/>
        <end position="994"/>
    </location>
</feature>
<dbReference type="InterPro" id="IPR011527">
    <property type="entry name" value="ABC1_TM_dom"/>
</dbReference>
<dbReference type="CDD" id="cd18596">
    <property type="entry name" value="ABC_6TM_VMR1_D1_like"/>
    <property type="match status" value="1"/>
</dbReference>
<dbReference type="PANTHER" id="PTHR24223">
    <property type="entry name" value="ATP-BINDING CASSETTE SUB-FAMILY C"/>
    <property type="match status" value="1"/>
</dbReference>
<dbReference type="Proteomes" id="UP000283269">
    <property type="component" value="Unassembled WGS sequence"/>
</dbReference>
<keyword evidence="4" id="KW-0677">Repeat</keyword>
<dbReference type="FunFam" id="3.40.50.300:FF:000825">
    <property type="entry name" value="ABC bile acid transporter"/>
    <property type="match status" value="1"/>
</dbReference>
<feature type="transmembrane region" description="Helical" evidence="10">
    <location>
        <begin position="858"/>
        <end position="877"/>
    </location>
</feature>
<feature type="domain" description="ABC transporter" evidence="11">
    <location>
        <begin position="518"/>
        <end position="771"/>
    </location>
</feature>
<dbReference type="GO" id="GO:0000329">
    <property type="term" value="C:fungal-type vacuole membrane"/>
    <property type="evidence" value="ECO:0007669"/>
    <property type="project" value="TreeGrafter"/>
</dbReference>
<dbReference type="InterPro" id="IPR027417">
    <property type="entry name" value="P-loop_NTPase"/>
</dbReference>
<dbReference type="PROSITE" id="PS50893">
    <property type="entry name" value="ABC_TRANSPORTER_2"/>
    <property type="match status" value="2"/>
</dbReference>
<feature type="transmembrane region" description="Helical" evidence="10">
    <location>
        <begin position="47"/>
        <end position="69"/>
    </location>
</feature>
<evidence type="ECO:0000256" key="7">
    <source>
        <dbReference type="ARBA" id="ARBA00022989"/>
    </source>
</evidence>
<dbReference type="InterPro" id="IPR003593">
    <property type="entry name" value="AAA+_ATPase"/>
</dbReference>
<feature type="transmembrane region" description="Helical" evidence="10">
    <location>
        <begin position="1000"/>
        <end position="1018"/>
    </location>
</feature>
<keyword evidence="8 10" id="KW-0472">Membrane</keyword>